<evidence type="ECO:0000256" key="1">
    <source>
        <dbReference type="SAM" id="MobiDB-lite"/>
    </source>
</evidence>
<proteinExistence type="predicted"/>
<dbReference type="AlphaFoldDB" id="A0AAV4PXF3"/>
<evidence type="ECO:0000313" key="3">
    <source>
        <dbReference type="Proteomes" id="UP001054945"/>
    </source>
</evidence>
<protein>
    <submittedName>
        <fullName evidence="2">Uncharacterized protein</fullName>
    </submittedName>
</protein>
<dbReference type="Proteomes" id="UP001054945">
    <property type="component" value="Unassembled WGS sequence"/>
</dbReference>
<name>A0AAV4PXF3_CAEEX</name>
<feature type="region of interest" description="Disordered" evidence="1">
    <location>
        <begin position="54"/>
        <end position="126"/>
    </location>
</feature>
<gene>
    <name evidence="2" type="ORF">CEXT_463641</name>
</gene>
<reference evidence="2 3" key="1">
    <citation type="submission" date="2021-06" db="EMBL/GenBank/DDBJ databases">
        <title>Caerostris extrusa draft genome.</title>
        <authorList>
            <person name="Kono N."/>
            <person name="Arakawa K."/>
        </authorList>
    </citation>
    <scope>NUCLEOTIDE SEQUENCE [LARGE SCALE GENOMIC DNA]</scope>
</reference>
<feature type="compositionally biased region" description="Polar residues" evidence="1">
    <location>
        <begin position="115"/>
        <end position="126"/>
    </location>
</feature>
<organism evidence="2 3">
    <name type="scientific">Caerostris extrusa</name>
    <name type="common">Bark spider</name>
    <name type="synonym">Caerostris bankana</name>
    <dbReference type="NCBI Taxonomy" id="172846"/>
    <lineage>
        <taxon>Eukaryota</taxon>
        <taxon>Metazoa</taxon>
        <taxon>Ecdysozoa</taxon>
        <taxon>Arthropoda</taxon>
        <taxon>Chelicerata</taxon>
        <taxon>Arachnida</taxon>
        <taxon>Araneae</taxon>
        <taxon>Araneomorphae</taxon>
        <taxon>Entelegynae</taxon>
        <taxon>Araneoidea</taxon>
        <taxon>Araneidae</taxon>
        <taxon>Caerostris</taxon>
    </lineage>
</organism>
<sequence>MRRKLCGPHRVTWVVLQNLNSGDECRGHDRTSLDLREASLSRPSSLSVVQIRDDHHEDRTAQIPKPLSYTGVNSTAPFPTHKSLKEQCFSPRPQGTRSPMPQTERVGWRKPPSLKSRSVTGTSTRV</sequence>
<dbReference type="EMBL" id="BPLR01005431">
    <property type="protein sequence ID" value="GIY02288.1"/>
    <property type="molecule type" value="Genomic_DNA"/>
</dbReference>
<evidence type="ECO:0000313" key="2">
    <source>
        <dbReference type="EMBL" id="GIY02288.1"/>
    </source>
</evidence>
<comment type="caution">
    <text evidence="2">The sequence shown here is derived from an EMBL/GenBank/DDBJ whole genome shotgun (WGS) entry which is preliminary data.</text>
</comment>
<keyword evidence="3" id="KW-1185">Reference proteome</keyword>
<accession>A0AAV4PXF3</accession>